<dbReference type="Proteomes" id="UP000094526">
    <property type="component" value="Unassembled WGS sequence"/>
</dbReference>
<dbReference type="AlphaFoldDB" id="A0A1C1C942"/>
<comment type="caution">
    <text evidence="1">The sequence shown here is derived from an EMBL/GenBank/DDBJ whole genome shotgun (WGS) entry which is preliminary data.</text>
</comment>
<evidence type="ECO:0000313" key="1">
    <source>
        <dbReference type="EMBL" id="OCT44991.1"/>
    </source>
</evidence>
<sequence length="85" mass="9683">MPKRAKIWGATPEPLCRARMPENLKFIHWGGSEALVMFVGQGKNPRIDDHILLENSFHKVSGPKQGIDPGRWKRKVQDVGDYCLE</sequence>
<organism evidence="1 2">
    <name type="scientific">Cladophialophora carrionii</name>
    <dbReference type="NCBI Taxonomy" id="86049"/>
    <lineage>
        <taxon>Eukaryota</taxon>
        <taxon>Fungi</taxon>
        <taxon>Dikarya</taxon>
        <taxon>Ascomycota</taxon>
        <taxon>Pezizomycotina</taxon>
        <taxon>Eurotiomycetes</taxon>
        <taxon>Chaetothyriomycetidae</taxon>
        <taxon>Chaetothyriales</taxon>
        <taxon>Herpotrichiellaceae</taxon>
        <taxon>Cladophialophora</taxon>
    </lineage>
</organism>
<dbReference type="EMBL" id="LGRB01000020">
    <property type="protein sequence ID" value="OCT44991.1"/>
    <property type="molecule type" value="Genomic_DNA"/>
</dbReference>
<name>A0A1C1C942_9EURO</name>
<accession>A0A1C1C942</accession>
<gene>
    <name evidence="1" type="ORF">CLCR_06485</name>
</gene>
<proteinExistence type="predicted"/>
<dbReference type="VEuPathDB" id="FungiDB:CLCR_06485"/>
<reference evidence="2" key="1">
    <citation type="submission" date="2015-07" db="EMBL/GenBank/DDBJ databases">
        <authorList>
            <person name="Teixeira M.M."/>
            <person name="Souza R.C."/>
            <person name="Almeida L.G."/>
            <person name="Vicente V.A."/>
            <person name="de Hoog S."/>
            <person name="Bocca A.L."/>
            <person name="de Almeida S.R."/>
            <person name="Vasconcelos A.T."/>
            <person name="Felipe M.S."/>
        </authorList>
    </citation>
    <scope>NUCLEOTIDE SEQUENCE [LARGE SCALE GENOMIC DNA]</scope>
    <source>
        <strain evidence="2">KSF</strain>
    </source>
</reference>
<evidence type="ECO:0000313" key="2">
    <source>
        <dbReference type="Proteomes" id="UP000094526"/>
    </source>
</evidence>
<keyword evidence="2" id="KW-1185">Reference proteome</keyword>
<protein>
    <submittedName>
        <fullName evidence="1">Uncharacterized protein</fullName>
    </submittedName>
</protein>